<keyword evidence="4" id="KW-1185">Reference proteome</keyword>
<dbReference type="PANTHER" id="PTHR42879:SF2">
    <property type="entry name" value="3-OXOACYL-[ACYL-CARRIER-PROTEIN] REDUCTASE FABG"/>
    <property type="match status" value="1"/>
</dbReference>
<dbReference type="InterPro" id="IPR050259">
    <property type="entry name" value="SDR"/>
</dbReference>
<dbReference type="PANTHER" id="PTHR42879">
    <property type="entry name" value="3-OXOACYL-(ACYL-CARRIER-PROTEIN) REDUCTASE"/>
    <property type="match status" value="1"/>
</dbReference>
<gene>
    <name evidence="3" type="ORF">JOM49_005994</name>
</gene>
<dbReference type="PRINTS" id="PR00081">
    <property type="entry name" value="GDHRDH"/>
</dbReference>
<dbReference type="EC" id="1.1.1.100" evidence="3"/>
<evidence type="ECO:0000313" key="3">
    <source>
        <dbReference type="EMBL" id="MBP2184468.1"/>
    </source>
</evidence>
<evidence type="ECO:0000256" key="1">
    <source>
        <dbReference type="ARBA" id="ARBA00006484"/>
    </source>
</evidence>
<accession>A0ABS4PYT3</accession>
<evidence type="ECO:0000313" key="4">
    <source>
        <dbReference type="Proteomes" id="UP000741013"/>
    </source>
</evidence>
<dbReference type="InterPro" id="IPR036291">
    <property type="entry name" value="NAD(P)-bd_dom_sf"/>
</dbReference>
<dbReference type="SMART" id="SM00822">
    <property type="entry name" value="PKS_KR"/>
    <property type="match status" value="1"/>
</dbReference>
<comment type="caution">
    <text evidence="3">The sequence shown here is derived from an EMBL/GenBank/DDBJ whole genome shotgun (WGS) entry which is preliminary data.</text>
</comment>
<dbReference type="GO" id="GO:0004316">
    <property type="term" value="F:3-oxoacyl-[acyl-carrier-protein] reductase (NADPH) activity"/>
    <property type="evidence" value="ECO:0007669"/>
    <property type="project" value="UniProtKB-EC"/>
</dbReference>
<dbReference type="PRINTS" id="PR00080">
    <property type="entry name" value="SDRFAMILY"/>
</dbReference>
<dbReference type="Pfam" id="PF13561">
    <property type="entry name" value="adh_short_C2"/>
    <property type="match status" value="1"/>
</dbReference>
<evidence type="ECO:0000259" key="2">
    <source>
        <dbReference type="SMART" id="SM00822"/>
    </source>
</evidence>
<dbReference type="SUPFAM" id="SSF51735">
    <property type="entry name" value="NAD(P)-binding Rossmann-fold domains"/>
    <property type="match status" value="1"/>
</dbReference>
<dbReference type="InterPro" id="IPR057326">
    <property type="entry name" value="KR_dom"/>
</dbReference>
<organism evidence="3 4">
    <name type="scientific">Amycolatopsis magusensis</name>
    <dbReference type="NCBI Taxonomy" id="882444"/>
    <lineage>
        <taxon>Bacteria</taxon>
        <taxon>Bacillati</taxon>
        <taxon>Actinomycetota</taxon>
        <taxon>Actinomycetes</taxon>
        <taxon>Pseudonocardiales</taxon>
        <taxon>Pseudonocardiaceae</taxon>
        <taxon>Amycolatopsis</taxon>
    </lineage>
</organism>
<comment type="similarity">
    <text evidence="1">Belongs to the short-chain dehydrogenases/reductases (SDR) family.</text>
</comment>
<feature type="domain" description="Ketoreductase" evidence="2">
    <location>
        <begin position="4"/>
        <end position="184"/>
    </location>
</feature>
<dbReference type="Gene3D" id="3.40.50.720">
    <property type="entry name" value="NAD(P)-binding Rossmann-like Domain"/>
    <property type="match status" value="1"/>
</dbReference>
<reference evidence="3 4" key="1">
    <citation type="submission" date="2021-03" db="EMBL/GenBank/DDBJ databases">
        <title>Sequencing the genomes of 1000 actinobacteria strains.</title>
        <authorList>
            <person name="Klenk H.-P."/>
        </authorList>
    </citation>
    <scope>NUCLEOTIDE SEQUENCE [LARGE SCALE GENOMIC DNA]</scope>
    <source>
        <strain evidence="3 4">DSM 45510</strain>
    </source>
</reference>
<proteinExistence type="inferred from homology"/>
<protein>
    <submittedName>
        <fullName evidence="3">3-oxoacyl-[acyl-carrier protein] reductase</fullName>
        <ecNumber evidence="3">1.1.1.100</ecNumber>
    </submittedName>
</protein>
<dbReference type="RefSeq" id="WP_209667482.1">
    <property type="nucleotide sequence ID" value="NZ_JAGGMS010000001.1"/>
</dbReference>
<keyword evidence="3" id="KW-0560">Oxidoreductase</keyword>
<sequence>MGALVALVTGAAQGLGAAIARRLHEDGFRVALGDLNSPEAERVAAELDPAGETARAFGLDVADADSIEAAFARVTEVWGQPDVLVNNAGVTVKRSLWEITVDEWDAVLDTNLRSYFVLSRLAAAGMRDRGWGRIVNVSSFAGQQGGLVAGAHYAASKAGILVLTKIFARELAGDGVTVNAITPAAVRTPAMDDDEVTRLGAGIPVGRVGQPQEIAAAVAYLVGPDSGYVTGATLDLNGGLFMR</sequence>
<dbReference type="InterPro" id="IPR002347">
    <property type="entry name" value="SDR_fam"/>
</dbReference>
<dbReference type="EMBL" id="JAGGMS010000001">
    <property type="protein sequence ID" value="MBP2184468.1"/>
    <property type="molecule type" value="Genomic_DNA"/>
</dbReference>
<name>A0ABS4PYT3_9PSEU</name>
<dbReference type="Proteomes" id="UP000741013">
    <property type="component" value="Unassembled WGS sequence"/>
</dbReference>